<name>A0A150G8P9_GONPE</name>
<dbReference type="SUPFAM" id="SSF140860">
    <property type="entry name" value="Pseudo ankyrin repeat-like"/>
    <property type="match status" value="1"/>
</dbReference>
<accession>A0A150G8P9</accession>
<dbReference type="GO" id="GO:0016020">
    <property type="term" value="C:membrane"/>
    <property type="evidence" value="ECO:0007669"/>
    <property type="project" value="TreeGrafter"/>
</dbReference>
<dbReference type="OrthoDB" id="549039at2759"/>
<comment type="caution">
    <text evidence="1">The sequence shown here is derived from an EMBL/GenBank/DDBJ whole genome shotgun (WGS) entry which is preliminary data.</text>
</comment>
<dbReference type="GO" id="GO:0005783">
    <property type="term" value="C:endoplasmic reticulum"/>
    <property type="evidence" value="ECO:0007669"/>
    <property type="project" value="TreeGrafter"/>
</dbReference>
<dbReference type="AlphaFoldDB" id="A0A150G8P9"/>
<sequence length="164" mass="17500">MDLARRRQLLCLAAASGVVPNLSAALQAAGCAPVYDVFLAAAAAGQLAACRWFLQQGCPIPHDDGQAYMAACCNGDMATAVLRRRLGVPWGPPGEAVYDAVERSPLPMLRWLLEAGCPAGPSVDLASGRAIGRCEGWELLSRHLEEQRQLQSRARDAGRRCAIC</sequence>
<proteinExistence type="predicted"/>
<dbReference type="Proteomes" id="UP000075714">
    <property type="component" value="Unassembled WGS sequence"/>
</dbReference>
<dbReference type="GO" id="GO:0004620">
    <property type="term" value="F:phospholipase activity"/>
    <property type="evidence" value="ECO:0007669"/>
    <property type="project" value="TreeGrafter"/>
</dbReference>
<organism evidence="1 2">
    <name type="scientific">Gonium pectorale</name>
    <name type="common">Green alga</name>
    <dbReference type="NCBI Taxonomy" id="33097"/>
    <lineage>
        <taxon>Eukaryota</taxon>
        <taxon>Viridiplantae</taxon>
        <taxon>Chlorophyta</taxon>
        <taxon>core chlorophytes</taxon>
        <taxon>Chlorophyceae</taxon>
        <taxon>CS clade</taxon>
        <taxon>Chlamydomonadales</taxon>
        <taxon>Volvocaceae</taxon>
        <taxon>Gonium</taxon>
    </lineage>
</organism>
<gene>
    <name evidence="1" type="ORF">GPECTOR_49g519</name>
</gene>
<reference evidence="2" key="1">
    <citation type="journal article" date="2016" name="Nat. Commun.">
        <title>The Gonium pectorale genome demonstrates co-option of cell cycle regulation during the evolution of multicellularity.</title>
        <authorList>
            <person name="Hanschen E.R."/>
            <person name="Marriage T.N."/>
            <person name="Ferris P.J."/>
            <person name="Hamaji T."/>
            <person name="Toyoda A."/>
            <person name="Fujiyama A."/>
            <person name="Neme R."/>
            <person name="Noguchi H."/>
            <person name="Minakuchi Y."/>
            <person name="Suzuki M."/>
            <person name="Kawai-Toyooka H."/>
            <person name="Smith D.R."/>
            <person name="Sparks H."/>
            <person name="Anderson J."/>
            <person name="Bakaric R."/>
            <person name="Luria V."/>
            <person name="Karger A."/>
            <person name="Kirschner M.W."/>
            <person name="Durand P.M."/>
            <person name="Michod R.E."/>
            <person name="Nozaki H."/>
            <person name="Olson B.J."/>
        </authorList>
    </citation>
    <scope>NUCLEOTIDE SEQUENCE [LARGE SCALE GENOMIC DNA]</scope>
    <source>
        <strain evidence="2">NIES-2863</strain>
    </source>
</reference>
<dbReference type="GO" id="GO:0071944">
    <property type="term" value="C:cell periphery"/>
    <property type="evidence" value="ECO:0007669"/>
    <property type="project" value="TreeGrafter"/>
</dbReference>
<evidence type="ECO:0000313" key="2">
    <source>
        <dbReference type="Proteomes" id="UP000075714"/>
    </source>
</evidence>
<dbReference type="EMBL" id="LSYV01000050">
    <property type="protein sequence ID" value="KXZ45935.1"/>
    <property type="molecule type" value="Genomic_DNA"/>
</dbReference>
<keyword evidence="2" id="KW-1185">Reference proteome</keyword>
<dbReference type="PANTHER" id="PTHR12393">
    <property type="entry name" value="SPHINGOMYELIN PHOSPHODIESTERASE RELATED"/>
    <property type="match status" value="1"/>
</dbReference>
<protein>
    <submittedName>
        <fullName evidence="1">Uncharacterized protein</fullName>
    </submittedName>
</protein>
<evidence type="ECO:0000313" key="1">
    <source>
        <dbReference type="EMBL" id="KXZ45935.1"/>
    </source>
</evidence>
<dbReference type="PANTHER" id="PTHR12393:SF6">
    <property type="entry name" value="SPHINGOMYELIN PHOSPHODIESTERASE 2"/>
    <property type="match status" value="1"/>
</dbReference>
<dbReference type="GO" id="GO:0046513">
    <property type="term" value="P:ceramide biosynthetic process"/>
    <property type="evidence" value="ECO:0007669"/>
    <property type="project" value="TreeGrafter"/>
</dbReference>
<dbReference type="GO" id="GO:0030149">
    <property type="term" value="P:sphingolipid catabolic process"/>
    <property type="evidence" value="ECO:0007669"/>
    <property type="project" value="TreeGrafter"/>
</dbReference>